<evidence type="ECO:0000256" key="2">
    <source>
        <dbReference type="ARBA" id="ARBA00004718"/>
    </source>
</evidence>
<evidence type="ECO:0000256" key="10">
    <source>
        <dbReference type="ARBA" id="ARBA00073512"/>
    </source>
</evidence>
<sequence>MAKDTYLKKVLGTPRYDKLRSTKVLMVGAGGIGCELLKDLILSGFGEIHIVDLDTITLSNLNRQFLFRQKDIDKSKSLTISKAVESFNYFDTKLVPHHGNIMNTKQFPIEWWGQFSYIFNALDNLEARRYVNKMSLFLKKPLMESGTTGYDGQIQPIFPYVSECFECQAKATPKTFPVCTIRSTPSQPVHCITWAKEFLFHQLFDEIESNEAVNENNLQNETDNKQEIENIMKETNEINELRTSIKNDSSSIFIKRLILKIFKIDIERTLRLESLWKSRAKPTPLNYEENYETDLLGLIADEKTNDEKILDQDTKIWSVLENLYVLYRSSVNLQKRLLKGEEKSITFDKDDEDTLNFVVSSSNLRCFIFNIEIKSKFDIKQVAGNIIPAIATTNAIISGLSNLSSLKYYDGAESKKTLDHFSTTFISIRPNKYVTSASLLGPNPQCASCGLSTRGILEINQDQLSKMTLNDLIESIKSKYNYNGDLSIILGSSRLIYDYDFEDNLETKLCDIKGFVNQELLLIQDDEDELENLELFINYNSSTQLELPQLTLRQKKVPVTEKPQPVEPVAADNQPIYIEDEDSLIRDAEEIELDEQPSLKKRKTQKPIEV</sequence>
<evidence type="ECO:0000256" key="15">
    <source>
        <dbReference type="PROSITE-ProRule" id="PRU10132"/>
    </source>
</evidence>
<evidence type="ECO:0000313" key="19">
    <source>
        <dbReference type="Proteomes" id="UP000095085"/>
    </source>
</evidence>
<dbReference type="PANTHER" id="PTHR10953:SF5">
    <property type="entry name" value="SUMO-ACTIVATING ENZYME SUBUNIT 2"/>
    <property type="match status" value="1"/>
</dbReference>
<evidence type="ECO:0000256" key="13">
    <source>
        <dbReference type="PIRSR" id="PIRSR039133-2"/>
    </source>
</evidence>
<feature type="domain" description="THIF-type NAD/FAD binding fold" evidence="17">
    <location>
        <begin position="10"/>
        <end position="421"/>
    </location>
</feature>
<dbReference type="GO" id="GO:0016925">
    <property type="term" value="P:protein sumoylation"/>
    <property type="evidence" value="ECO:0007669"/>
    <property type="project" value="UniProtKB-UniRule"/>
</dbReference>
<reference evidence="19" key="1">
    <citation type="submission" date="2016-05" db="EMBL/GenBank/DDBJ databases">
        <title>Comparative genomics of biotechnologically important yeasts.</title>
        <authorList>
            <consortium name="DOE Joint Genome Institute"/>
            <person name="Riley R."/>
            <person name="Haridas S."/>
            <person name="Wolfe K.H."/>
            <person name="Lopes M.R."/>
            <person name="Hittinger C.T."/>
            <person name="Goker M."/>
            <person name="Salamov A."/>
            <person name="Wisecaver J."/>
            <person name="Long T.M."/>
            <person name="Aerts A.L."/>
            <person name="Barry K."/>
            <person name="Choi C."/>
            <person name="Clum A."/>
            <person name="Coughlan A.Y."/>
            <person name="Deshpande S."/>
            <person name="Douglass A.P."/>
            <person name="Hanson S.J."/>
            <person name="Klenk H.-P."/>
            <person name="Labutti K."/>
            <person name="Lapidus A."/>
            <person name="Lindquist E."/>
            <person name="Lipzen A."/>
            <person name="Meier-Kolthoff J.P."/>
            <person name="Ohm R.A."/>
            <person name="Otillar R.P."/>
            <person name="Pangilinan J."/>
            <person name="Peng Y."/>
            <person name="Rokas A."/>
            <person name="Rosa C.A."/>
            <person name="Scheuner C."/>
            <person name="Sibirny A.A."/>
            <person name="Slot J.C."/>
            <person name="Stielow J.B."/>
            <person name="Sun H."/>
            <person name="Kurtzman C.P."/>
            <person name="Blackwell M."/>
            <person name="Grigoriev I.V."/>
            <person name="Jeffries T.W."/>
        </authorList>
    </citation>
    <scope>NUCLEOTIDE SEQUENCE [LARGE SCALE GENOMIC DNA]</scope>
    <source>
        <strain evidence="19">NRRL Y-1933</strain>
    </source>
</reference>
<evidence type="ECO:0000313" key="18">
    <source>
        <dbReference type="EMBL" id="ODV65904.1"/>
    </source>
</evidence>
<evidence type="ECO:0000256" key="1">
    <source>
        <dbReference type="ARBA" id="ARBA00004496"/>
    </source>
</evidence>
<feature type="compositionally biased region" description="Basic residues" evidence="16">
    <location>
        <begin position="599"/>
        <end position="610"/>
    </location>
</feature>
<feature type="binding site" evidence="14">
    <location>
        <position position="167"/>
    </location>
    <ligand>
        <name>Zn(2+)</name>
        <dbReference type="ChEBI" id="CHEBI:29105"/>
    </ligand>
</feature>
<evidence type="ECO:0000256" key="12">
    <source>
        <dbReference type="PIRSR" id="PIRSR039133-1"/>
    </source>
</evidence>
<dbReference type="Gene3D" id="3.50.50.80">
    <property type="entry name" value="Ubiquitin-activating enzyme E1, inactive adenylation domain, subdomain 1"/>
    <property type="match status" value="1"/>
</dbReference>
<proteinExistence type="inferred from homology"/>
<dbReference type="EMBL" id="KV454543">
    <property type="protein sequence ID" value="ODV65904.1"/>
    <property type="molecule type" value="Genomic_DNA"/>
</dbReference>
<comment type="similarity">
    <text evidence="3 11">Belongs to the ubiquitin-activating E1 family.</text>
</comment>
<gene>
    <name evidence="18" type="ORF">HYPBUDRAFT_149692</name>
</gene>
<keyword evidence="4" id="KW-0963">Cytoplasm</keyword>
<comment type="subunit">
    <text evidence="11">Heterodimer.</text>
</comment>
<feature type="binding site" evidence="13">
    <location>
        <begin position="60"/>
        <end position="63"/>
    </location>
    <ligand>
        <name>ATP</name>
        <dbReference type="ChEBI" id="CHEBI:30616"/>
    </ligand>
</feature>
<keyword evidence="8 11" id="KW-0862">Zinc</keyword>
<dbReference type="GeneID" id="30994772"/>
<protein>
    <recommendedName>
        <fullName evidence="10 11">Ubiquitin-activating enzyme E1-like</fullName>
    </recommendedName>
</protein>
<evidence type="ECO:0000256" key="16">
    <source>
        <dbReference type="SAM" id="MobiDB-lite"/>
    </source>
</evidence>
<evidence type="ECO:0000256" key="3">
    <source>
        <dbReference type="ARBA" id="ARBA00005673"/>
    </source>
</evidence>
<feature type="binding site" evidence="14">
    <location>
        <position position="164"/>
    </location>
    <ligand>
        <name>Zn(2+)</name>
        <dbReference type="ChEBI" id="CHEBI:29105"/>
    </ligand>
</feature>
<feature type="binding site" evidence="13">
    <location>
        <begin position="123"/>
        <end position="128"/>
    </location>
    <ligand>
        <name>ATP</name>
        <dbReference type="ChEBI" id="CHEBI:30616"/>
    </ligand>
</feature>
<dbReference type="InterPro" id="IPR000594">
    <property type="entry name" value="ThiF_NAD_FAD-bd"/>
</dbReference>
<keyword evidence="7 11" id="KW-0833">Ubl conjugation pathway</keyword>
<dbReference type="PROSITE" id="PS00865">
    <property type="entry name" value="UBIQUITIN_ACTIVAT_2"/>
    <property type="match status" value="1"/>
</dbReference>
<feature type="binding site" evidence="13">
    <location>
        <position position="76"/>
    </location>
    <ligand>
        <name>ATP</name>
        <dbReference type="ChEBI" id="CHEBI:30616"/>
    </ligand>
</feature>
<dbReference type="PROSITE" id="PS51257">
    <property type="entry name" value="PROKAR_LIPOPROTEIN"/>
    <property type="match status" value="1"/>
</dbReference>
<name>A0A1E4RF57_9ASCO</name>
<dbReference type="Gene3D" id="3.10.290.20">
    <property type="entry name" value="Ubiquitin-like 2 activating enzyme e1b. Chain: B, domain 3"/>
    <property type="match status" value="1"/>
</dbReference>
<dbReference type="AlphaFoldDB" id="A0A1E4RF57"/>
<dbReference type="GO" id="GO:0046872">
    <property type="term" value="F:metal ion binding"/>
    <property type="evidence" value="ECO:0007669"/>
    <property type="project" value="UniProtKB-KW"/>
</dbReference>
<dbReference type="Gene3D" id="1.10.10.520">
    <property type="entry name" value="Ubiquitin activating enzymes (Uba3). Chain: B, domain 2"/>
    <property type="match status" value="1"/>
</dbReference>
<keyword evidence="5 11" id="KW-0479">Metal-binding</keyword>
<dbReference type="InterPro" id="IPR035985">
    <property type="entry name" value="Ubiquitin-activating_enz"/>
</dbReference>
<feature type="binding site" evidence="14">
    <location>
        <position position="446"/>
    </location>
    <ligand>
        <name>Zn(2+)</name>
        <dbReference type="ChEBI" id="CHEBI:29105"/>
    </ligand>
</feature>
<evidence type="ECO:0000256" key="5">
    <source>
        <dbReference type="ARBA" id="ARBA00022723"/>
    </source>
</evidence>
<evidence type="ECO:0000256" key="14">
    <source>
        <dbReference type="PIRSR" id="PIRSR039133-3"/>
    </source>
</evidence>
<dbReference type="Proteomes" id="UP000095085">
    <property type="component" value="Unassembled WGS sequence"/>
</dbReference>
<dbReference type="InterPro" id="IPR023318">
    <property type="entry name" value="Ub_act_enz_dom_a_sf"/>
</dbReference>
<feature type="binding site" evidence="14">
    <location>
        <position position="449"/>
    </location>
    <ligand>
        <name>Zn(2+)</name>
        <dbReference type="ChEBI" id="CHEBI:29105"/>
    </ligand>
</feature>
<dbReference type="PIRSF" id="PIRSF039133">
    <property type="entry name" value="SUMO_E1B"/>
    <property type="match status" value="1"/>
</dbReference>
<dbReference type="InterPro" id="IPR030661">
    <property type="entry name" value="Uba2"/>
</dbReference>
<evidence type="ECO:0000256" key="4">
    <source>
        <dbReference type="ARBA" id="ARBA00022490"/>
    </source>
</evidence>
<comment type="subcellular location">
    <subcellularLocation>
        <location evidence="1">Cytoplasm</location>
    </subcellularLocation>
</comment>
<dbReference type="GO" id="GO:0031510">
    <property type="term" value="C:SUMO activating enzyme complex"/>
    <property type="evidence" value="ECO:0007669"/>
    <property type="project" value="UniProtKB-UniRule"/>
</dbReference>
<dbReference type="SUPFAM" id="SSF69572">
    <property type="entry name" value="Activating enzymes of the ubiquitin-like proteins"/>
    <property type="match status" value="1"/>
</dbReference>
<keyword evidence="9 11" id="KW-0067">ATP-binding</keyword>
<dbReference type="UniPathway" id="UPA00886"/>
<feature type="binding site" evidence="13">
    <location>
        <position position="52"/>
    </location>
    <ligand>
        <name>ATP</name>
        <dbReference type="ChEBI" id="CHEBI:30616"/>
    </ligand>
</feature>
<evidence type="ECO:0000256" key="11">
    <source>
        <dbReference type="PIRNR" id="PIRNR039133"/>
    </source>
</evidence>
<dbReference type="InterPro" id="IPR045886">
    <property type="entry name" value="ThiF/MoeB/HesA"/>
</dbReference>
<dbReference type="GO" id="GO:0005737">
    <property type="term" value="C:cytoplasm"/>
    <property type="evidence" value="ECO:0007669"/>
    <property type="project" value="UniProtKB-SubCell"/>
</dbReference>
<dbReference type="OrthoDB" id="10255449at2759"/>
<accession>A0A1E4RF57</accession>
<evidence type="ECO:0000256" key="8">
    <source>
        <dbReference type="ARBA" id="ARBA00022833"/>
    </source>
</evidence>
<dbReference type="InterPro" id="IPR042449">
    <property type="entry name" value="Ub-E1_IAD_1"/>
</dbReference>
<comment type="pathway">
    <text evidence="2 11">Protein modification; protein sumoylation.</text>
</comment>
<dbReference type="Pfam" id="PF00899">
    <property type="entry name" value="ThiF"/>
    <property type="match status" value="1"/>
</dbReference>
<dbReference type="STRING" id="984485.A0A1E4RF57"/>
<evidence type="ECO:0000259" key="17">
    <source>
        <dbReference type="Pfam" id="PF00899"/>
    </source>
</evidence>
<dbReference type="FunFam" id="3.50.50.80:FF:000004">
    <property type="entry name" value="Ubiquitin-activating enzyme E1-like"/>
    <property type="match status" value="1"/>
</dbReference>
<keyword evidence="6 11" id="KW-0547">Nucleotide-binding</keyword>
<evidence type="ECO:0000256" key="6">
    <source>
        <dbReference type="ARBA" id="ARBA00022741"/>
    </source>
</evidence>
<dbReference type="InterPro" id="IPR033127">
    <property type="entry name" value="UBQ-activ_enz_E1_Cys_AS"/>
</dbReference>
<feature type="region of interest" description="Disordered" evidence="16">
    <location>
        <begin position="587"/>
        <end position="610"/>
    </location>
</feature>
<evidence type="ECO:0000256" key="7">
    <source>
        <dbReference type="ARBA" id="ARBA00022786"/>
    </source>
</evidence>
<dbReference type="GO" id="GO:0019948">
    <property type="term" value="F:SUMO activating enzyme activity"/>
    <property type="evidence" value="ECO:0007669"/>
    <property type="project" value="UniProtKB-UniRule"/>
</dbReference>
<feature type="active site" description="Glycyl thioester intermediate" evidence="12 15">
    <location>
        <position position="179"/>
    </location>
</feature>
<dbReference type="PANTHER" id="PTHR10953">
    <property type="entry name" value="UBIQUITIN-ACTIVATING ENZYME E1"/>
    <property type="match status" value="1"/>
</dbReference>
<organism evidence="18 19">
    <name type="scientific">Hyphopichia burtonii NRRL Y-1933</name>
    <dbReference type="NCBI Taxonomy" id="984485"/>
    <lineage>
        <taxon>Eukaryota</taxon>
        <taxon>Fungi</taxon>
        <taxon>Dikarya</taxon>
        <taxon>Ascomycota</taxon>
        <taxon>Saccharomycotina</taxon>
        <taxon>Pichiomycetes</taxon>
        <taxon>Debaryomycetaceae</taxon>
        <taxon>Hyphopichia</taxon>
    </lineage>
</organism>
<evidence type="ECO:0000256" key="9">
    <source>
        <dbReference type="ARBA" id="ARBA00022840"/>
    </source>
</evidence>
<feature type="binding site" evidence="13">
    <location>
        <begin position="28"/>
        <end position="33"/>
    </location>
    <ligand>
        <name>ATP</name>
        <dbReference type="ChEBI" id="CHEBI:30616"/>
    </ligand>
</feature>
<keyword evidence="19" id="KW-1185">Reference proteome</keyword>
<dbReference type="RefSeq" id="XP_020074971.1">
    <property type="nucleotide sequence ID" value="XM_020220222.1"/>
</dbReference>
<dbReference type="GO" id="GO:0005524">
    <property type="term" value="F:ATP binding"/>
    <property type="evidence" value="ECO:0007669"/>
    <property type="project" value="UniProtKB-UniRule"/>
</dbReference>